<sequence length="129" mass="14387">MSGETNWMIPTRRRTKTSEVRRSDRPRSLCRRGLMLTMFTGRNTGHPPSATTSRSPKWLKRGPASSSDPSPRAATFNIVPTTSTEKTYGWDPGTSSATKKRLSLPLSRGTMKSVSTNNTWDESLTWPTL</sequence>
<dbReference type="AlphaFoldDB" id="A0A8D8RKR4"/>
<organism evidence="2">
    <name type="scientific">Cacopsylla melanoneura</name>
    <dbReference type="NCBI Taxonomy" id="428564"/>
    <lineage>
        <taxon>Eukaryota</taxon>
        <taxon>Metazoa</taxon>
        <taxon>Ecdysozoa</taxon>
        <taxon>Arthropoda</taxon>
        <taxon>Hexapoda</taxon>
        <taxon>Insecta</taxon>
        <taxon>Pterygota</taxon>
        <taxon>Neoptera</taxon>
        <taxon>Paraneoptera</taxon>
        <taxon>Hemiptera</taxon>
        <taxon>Sternorrhyncha</taxon>
        <taxon>Psylloidea</taxon>
        <taxon>Psyllidae</taxon>
        <taxon>Psyllinae</taxon>
        <taxon>Cacopsylla</taxon>
    </lineage>
</organism>
<feature type="compositionally biased region" description="Basic and acidic residues" evidence="1">
    <location>
        <begin position="16"/>
        <end position="27"/>
    </location>
</feature>
<dbReference type="EMBL" id="HBUF01172522">
    <property type="protein sequence ID" value="CAG6653211.1"/>
    <property type="molecule type" value="Transcribed_RNA"/>
</dbReference>
<feature type="region of interest" description="Disordered" evidence="1">
    <location>
        <begin position="1"/>
        <end position="118"/>
    </location>
</feature>
<dbReference type="EMBL" id="HBUF01172523">
    <property type="protein sequence ID" value="CAG6653214.1"/>
    <property type="molecule type" value="Transcribed_RNA"/>
</dbReference>
<evidence type="ECO:0000256" key="1">
    <source>
        <dbReference type="SAM" id="MobiDB-lite"/>
    </source>
</evidence>
<reference evidence="2" key="1">
    <citation type="submission" date="2021-05" db="EMBL/GenBank/DDBJ databases">
        <authorList>
            <person name="Alioto T."/>
            <person name="Alioto T."/>
            <person name="Gomez Garrido J."/>
        </authorList>
    </citation>
    <scope>NUCLEOTIDE SEQUENCE</scope>
</reference>
<feature type="compositionally biased region" description="Low complexity" evidence="1">
    <location>
        <begin position="63"/>
        <end position="74"/>
    </location>
</feature>
<proteinExistence type="predicted"/>
<protein>
    <submittedName>
        <fullName evidence="2">Uncharacterized protein</fullName>
    </submittedName>
</protein>
<accession>A0A8D8RKR4</accession>
<name>A0A8D8RKR4_9HEMI</name>
<evidence type="ECO:0000313" key="2">
    <source>
        <dbReference type="EMBL" id="CAG6653214.1"/>
    </source>
</evidence>